<accession>A0ABV0N9A2</accession>
<dbReference type="SUPFAM" id="SSF57903">
    <property type="entry name" value="FYVE/PHD zinc finger"/>
    <property type="match status" value="1"/>
</dbReference>
<dbReference type="InterPro" id="IPR013083">
    <property type="entry name" value="Znf_RING/FYVE/PHD"/>
</dbReference>
<dbReference type="SUPFAM" id="SSF47370">
    <property type="entry name" value="Bromodomain"/>
    <property type="match status" value="1"/>
</dbReference>
<dbReference type="SMART" id="SM00297">
    <property type="entry name" value="BROMO"/>
    <property type="match status" value="1"/>
</dbReference>
<feature type="region of interest" description="Disordered" evidence="5">
    <location>
        <begin position="93"/>
        <end position="118"/>
    </location>
</feature>
<dbReference type="EMBL" id="JAHRIO010026058">
    <property type="protein sequence ID" value="MEQ2166842.1"/>
    <property type="molecule type" value="Genomic_DNA"/>
</dbReference>
<dbReference type="Gene3D" id="1.20.920.10">
    <property type="entry name" value="Bromodomain-like"/>
    <property type="match status" value="1"/>
</dbReference>
<dbReference type="InterPro" id="IPR001487">
    <property type="entry name" value="Bromodomain"/>
</dbReference>
<evidence type="ECO:0000313" key="8">
    <source>
        <dbReference type="Proteomes" id="UP001476798"/>
    </source>
</evidence>
<evidence type="ECO:0000256" key="4">
    <source>
        <dbReference type="PROSITE-ProRule" id="PRU00035"/>
    </source>
</evidence>
<feature type="domain" description="Bromo" evidence="6">
    <location>
        <begin position="1"/>
        <end position="63"/>
    </location>
</feature>
<dbReference type="PRINTS" id="PR00503">
    <property type="entry name" value="BROMODOMAIN"/>
</dbReference>
<evidence type="ECO:0000313" key="7">
    <source>
        <dbReference type="EMBL" id="MEQ2166842.1"/>
    </source>
</evidence>
<evidence type="ECO:0000256" key="2">
    <source>
        <dbReference type="ARBA" id="ARBA00023117"/>
    </source>
</evidence>
<dbReference type="Proteomes" id="UP001476798">
    <property type="component" value="Unassembled WGS sequence"/>
</dbReference>
<dbReference type="PANTHER" id="PTHR46147">
    <property type="entry name" value="HISTONE-LYSINE N-METHYLTRANSFERASE ASH1"/>
    <property type="match status" value="1"/>
</dbReference>
<dbReference type="PROSITE" id="PS50014">
    <property type="entry name" value="BROMODOMAIN_2"/>
    <property type="match status" value="1"/>
</dbReference>
<comment type="subcellular location">
    <subcellularLocation>
        <location evidence="1">Nucleus</location>
    </subcellularLocation>
</comment>
<gene>
    <name evidence="7" type="primary">ASH1L</name>
    <name evidence="7" type="ORF">GOODEAATRI_032463</name>
</gene>
<evidence type="ECO:0000256" key="1">
    <source>
        <dbReference type="ARBA" id="ARBA00004123"/>
    </source>
</evidence>
<dbReference type="Gene3D" id="3.30.40.10">
    <property type="entry name" value="Zinc/RING finger domain, C3HC4 (zinc finger)"/>
    <property type="match status" value="1"/>
</dbReference>
<dbReference type="PANTHER" id="PTHR46147:SF1">
    <property type="entry name" value="HISTONE-LYSINE N-METHYLTRANSFERASE ASH1L"/>
    <property type="match status" value="1"/>
</dbReference>
<dbReference type="InterPro" id="IPR011011">
    <property type="entry name" value="Znf_FYVE_PHD"/>
</dbReference>
<evidence type="ECO:0000259" key="6">
    <source>
        <dbReference type="PROSITE" id="PS50014"/>
    </source>
</evidence>
<comment type="caution">
    <text evidence="7">The sequence shown here is derived from an EMBL/GenBank/DDBJ whole genome shotgun (WGS) entry which is preliminary data.</text>
</comment>
<sequence>MLLSLCANRNSQYYEKVSDPLDLSTIEKQILTGHYKTVEAFDTDMLKVFRNAEKYYGRKSSVGRDVCRLRKAYYSARNEAAVQIDEIVGETASEADSSESLERDHVHHHQGGGSGSHDKDDDVIRCICGMYKDEGVMIQCEKCMVSKRKEVENWRDCYCMRRCARLYVSV</sequence>
<protein>
    <submittedName>
        <fullName evidence="7">Histone-Lysine N-Methyltransferase ash1l</fullName>
    </submittedName>
</protein>
<proteinExistence type="predicted"/>
<dbReference type="InterPro" id="IPR036427">
    <property type="entry name" value="Bromodomain-like_sf"/>
</dbReference>
<evidence type="ECO:0000256" key="3">
    <source>
        <dbReference type="ARBA" id="ARBA00023242"/>
    </source>
</evidence>
<keyword evidence="3" id="KW-0539">Nucleus</keyword>
<reference evidence="7 8" key="1">
    <citation type="submission" date="2021-06" db="EMBL/GenBank/DDBJ databases">
        <authorList>
            <person name="Palmer J.M."/>
        </authorList>
    </citation>
    <scope>NUCLEOTIDE SEQUENCE [LARGE SCALE GENOMIC DNA]</scope>
    <source>
        <strain evidence="7 8">GA_2019</strain>
        <tissue evidence="7">Muscle</tissue>
    </source>
</reference>
<dbReference type="Pfam" id="PF00439">
    <property type="entry name" value="Bromodomain"/>
    <property type="match status" value="1"/>
</dbReference>
<name>A0ABV0N9A2_9TELE</name>
<evidence type="ECO:0000256" key="5">
    <source>
        <dbReference type="SAM" id="MobiDB-lite"/>
    </source>
</evidence>
<keyword evidence="2 4" id="KW-0103">Bromodomain</keyword>
<keyword evidence="8" id="KW-1185">Reference proteome</keyword>
<organism evidence="7 8">
    <name type="scientific">Goodea atripinnis</name>
    <dbReference type="NCBI Taxonomy" id="208336"/>
    <lineage>
        <taxon>Eukaryota</taxon>
        <taxon>Metazoa</taxon>
        <taxon>Chordata</taxon>
        <taxon>Craniata</taxon>
        <taxon>Vertebrata</taxon>
        <taxon>Euteleostomi</taxon>
        <taxon>Actinopterygii</taxon>
        <taxon>Neopterygii</taxon>
        <taxon>Teleostei</taxon>
        <taxon>Neoteleostei</taxon>
        <taxon>Acanthomorphata</taxon>
        <taxon>Ovalentaria</taxon>
        <taxon>Atherinomorphae</taxon>
        <taxon>Cyprinodontiformes</taxon>
        <taxon>Goodeidae</taxon>
        <taxon>Goodea</taxon>
    </lineage>
</organism>